<evidence type="ECO:0008006" key="2">
    <source>
        <dbReference type="Google" id="ProtNLM"/>
    </source>
</evidence>
<organism evidence="1">
    <name type="scientific">marine sediment metagenome</name>
    <dbReference type="NCBI Taxonomy" id="412755"/>
    <lineage>
        <taxon>unclassified sequences</taxon>
        <taxon>metagenomes</taxon>
        <taxon>ecological metagenomes</taxon>
    </lineage>
</organism>
<feature type="non-terminal residue" evidence="1">
    <location>
        <position position="259"/>
    </location>
</feature>
<name>X0VX37_9ZZZZ</name>
<accession>X0VX37</accession>
<protein>
    <recommendedName>
        <fullName evidence="2">PKD domain-containing protein</fullName>
    </recommendedName>
</protein>
<sequence>SGDICISHDYTTSTTDPNNDQLYYQFDWDDGTYSNWVGPYNSGDPASASHSWNDPDTYNIKVKAKDVFGEESDWSDIFTVTISNKVPYEPSGPYPANGSIDISTTIIVNWTGGDPDNCDTVTYDVYFGTTSSPPHVDNVAIEVYDPGTLDHSTTYYWQIISQDNHGESTASPIWNFTTTENTAPYEPSGPYPANGSTDVPINIVVNWTGGDPDPDDIVTYDVYFGTNTSPTLVANNISDTSCDPGTLEYETTYYWMIVA</sequence>
<reference evidence="1" key="1">
    <citation type="journal article" date="2014" name="Front. Microbiol.">
        <title>High frequency of phylogenetically diverse reductive dehalogenase-homologous genes in deep subseafloor sedimentary metagenomes.</title>
        <authorList>
            <person name="Kawai M."/>
            <person name="Futagami T."/>
            <person name="Toyoda A."/>
            <person name="Takaki Y."/>
            <person name="Nishi S."/>
            <person name="Hori S."/>
            <person name="Arai W."/>
            <person name="Tsubouchi T."/>
            <person name="Morono Y."/>
            <person name="Uchiyama I."/>
            <person name="Ito T."/>
            <person name="Fujiyama A."/>
            <person name="Inagaki F."/>
            <person name="Takami H."/>
        </authorList>
    </citation>
    <scope>NUCLEOTIDE SEQUENCE</scope>
    <source>
        <strain evidence="1">Expedition CK06-06</strain>
    </source>
</reference>
<proteinExistence type="predicted"/>
<dbReference type="InterPro" id="IPR035986">
    <property type="entry name" value="PKD_dom_sf"/>
</dbReference>
<gene>
    <name evidence="1" type="ORF">S01H1_54216</name>
</gene>
<dbReference type="Gene3D" id="2.60.40.10">
    <property type="entry name" value="Immunoglobulins"/>
    <property type="match status" value="3"/>
</dbReference>
<evidence type="ECO:0000313" key="1">
    <source>
        <dbReference type="EMBL" id="GAG15692.1"/>
    </source>
</evidence>
<dbReference type="SUPFAM" id="SSF49265">
    <property type="entry name" value="Fibronectin type III"/>
    <property type="match status" value="1"/>
</dbReference>
<feature type="non-terminal residue" evidence="1">
    <location>
        <position position="1"/>
    </location>
</feature>
<dbReference type="InterPro" id="IPR036116">
    <property type="entry name" value="FN3_sf"/>
</dbReference>
<dbReference type="SUPFAM" id="SSF49299">
    <property type="entry name" value="PKD domain"/>
    <property type="match status" value="1"/>
</dbReference>
<dbReference type="AlphaFoldDB" id="X0VX37"/>
<comment type="caution">
    <text evidence="1">The sequence shown here is derived from an EMBL/GenBank/DDBJ whole genome shotgun (WGS) entry which is preliminary data.</text>
</comment>
<dbReference type="EMBL" id="BARS01035162">
    <property type="protein sequence ID" value="GAG15692.1"/>
    <property type="molecule type" value="Genomic_DNA"/>
</dbReference>
<dbReference type="InterPro" id="IPR013783">
    <property type="entry name" value="Ig-like_fold"/>
</dbReference>